<gene>
    <name evidence="1" type="ORF">VTK73DRAFT_710</name>
</gene>
<evidence type="ECO:0000313" key="1">
    <source>
        <dbReference type="EMBL" id="KAL1873826.1"/>
    </source>
</evidence>
<reference evidence="1 2" key="1">
    <citation type="journal article" date="2024" name="Commun. Biol.">
        <title>Comparative genomic analysis of thermophilic fungi reveals convergent evolutionary adaptations and gene losses.</title>
        <authorList>
            <person name="Steindorff A.S."/>
            <person name="Aguilar-Pontes M.V."/>
            <person name="Robinson A.J."/>
            <person name="Andreopoulos B."/>
            <person name="LaButti K."/>
            <person name="Kuo A."/>
            <person name="Mondo S."/>
            <person name="Riley R."/>
            <person name="Otillar R."/>
            <person name="Haridas S."/>
            <person name="Lipzen A."/>
            <person name="Grimwood J."/>
            <person name="Schmutz J."/>
            <person name="Clum A."/>
            <person name="Reid I.D."/>
            <person name="Moisan M.C."/>
            <person name="Butler G."/>
            <person name="Nguyen T.T.M."/>
            <person name="Dewar K."/>
            <person name="Conant G."/>
            <person name="Drula E."/>
            <person name="Henrissat B."/>
            <person name="Hansel C."/>
            <person name="Singer S."/>
            <person name="Hutchinson M.I."/>
            <person name="de Vries R.P."/>
            <person name="Natvig D.O."/>
            <person name="Powell A.J."/>
            <person name="Tsang A."/>
            <person name="Grigoriev I.V."/>
        </authorList>
    </citation>
    <scope>NUCLEOTIDE SEQUENCE [LARGE SCALE GENOMIC DNA]</scope>
    <source>
        <strain evidence="1 2">ATCC 24622</strain>
    </source>
</reference>
<accession>A0ABR3XD26</accession>
<dbReference type="EMBL" id="JAZHXJ010000115">
    <property type="protein sequence ID" value="KAL1873826.1"/>
    <property type="molecule type" value="Genomic_DNA"/>
</dbReference>
<comment type="caution">
    <text evidence="1">The sequence shown here is derived from an EMBL/GenBank/DDBJ whole genome shotgun (WGS) entry which is preliminary data.</text>
</comment>
<organism evidence="1 2">
    <name type="scientific">Phialemonium thermophilum</name>
    <dbReference type="NCBI Taxonomy" id="223376"/>
    <lineage>
        <taxon>Eukaryota</taxon>
        <taxon>Fungi</taxon>
        <taxon>Dikarya</taxon>
        <taxon>Ascomycota</taxon>
        <taxon>Pezizomycotina</taxon>
        <taxon>Sordariomycetes</taxon>
        <taxon>Sordariomycetidae</taxon>
        <taxon>Cephalothecales</taxon>
        <taxon>Cephalothecaceae</taxon>
        <taxon>Phialemonium</taxon>
    </lineage>
</organism>
<evidence type="ECO:0000313" key="2">
    <source>
        <dbReference type="Proteomes" id="UP001586593"/>
    </source>
</evidence>
<name>A0ABR3XD26_9PEZI</name>
<keyword evidence="2" id="KW-1185">Reference proteome</keyword>
<dbReference type="Proteomes" id="UP001586593">
    <property type="component" value="Unassembled WGS sequence"/>
</dbReference>
<protein>
    <submittedName>
        <fullName evidence="1">Uncharacterized protein</fullName>
    </submittedName>
</protein>
<proteinExistence type="predicted"/>
<sequence>MSAHRTCHVLLRGGTQSTILAIISSKVHPQSAPWVRTRTVGCACCRGIVLRYLAPTGGLRPSLNAPPR</sequence>